<keyword evidence="3" id="KW-1185">Reference proteome</keyword>
<organism evidence="2 3">
    <name type="scientific">Sphingomonas jinjuensis</name>
    <dbReference type="NCBI Taxonomy" id="535907"/>
    <lineage>
        <taxon>Bacteria</taxon>
        <taxon>Pseudomonadati</taxon>
        <taxon>Pseudomonadota</taxon>
        <taxon>Alphaproteobacteria</taxon>
        <taxon>Sphingomonadales</taxon>
        <taxon>Sphingomonadaceae</taxon>
        <taxon>Sphingomonas</taxon>
    </lineage>
</organism>
<evidence type="ECO:0000313" key="2">
    <source>
        <dbReference type="EMBL" id="MBB4152979.1"/>
    </source>
</evidence>
<sequence>MTDPDRVPAPEDDTDRADDTLNEPANRDDERSDLQQAVEARADALARGEGGTEPQPMTRPGDYAGVGGTGGEVKNQDISAQ</sequence>
<gene>
    <name evidence="2" type="ORF">GGQ80_000867</name>
</gene>
<evidence type="ECO:0000313" key="3">
    <source>
        <dbReference type="Proteomes" id="UP000529795"/>
    </source>
</evidence>
<dbReference type="EMBL" id="JACIEV010000002">
    <property type="protein sequence ID" value="MBB4152979.1"/>
    <property type="molecule type" value="Genomic_DNA"/>
</dbReference>
<proteinExistence type="predicted"/>
<protein>
    <submittedName>
        <fullName evidence="2">Uncharacterized protein</fullName>
    </submittedName>
</protein>
<feature type="region of interest" description="Disordered" evidence="1">
    <location>
        <begin position="1"/>
        <end position="81"/>
    </location>
</feature>
<dbReference type="AlphaFoldDB" id="A0A840F5B0"/>
<evidence type="ECO:0000256" key="1">
    <source>
        <dbReference type="SAM" id="MobiDB-lite"/>
    </source>
</evidence>
<accession>A0A840F5B0</accession>
<comment type="caution">
    <text evidence="2">The sequence shown here is derived from an EMBL/GenBank/DDBJ whole genome shotgun (WGS) entry which is preliminary data.</text>
</comment>
<dbReference type="RefSeq" id="WP_183982661.1">
    <property type="nucleotide sequence ID" value="NZ_JACIEV010000002.1"/>
</dbReference>
<dbReference type="Proteomes" id="UP000529795">
    <property type="component" value="Unassembled WGS sequence"/>
</dbReference>
<name>A0A840F5B0_9SPHN</name>
<reference evidence="2 3" key="1">
    <citation type="submission" date="2020-08" db="EMBL/GenBank/DDBJ databases">
        <title>Genomic Encyclopedia of Type Strains, Phase IV (KMG-IV): sequencing the most valuable type-strain genomes for metagenomic binning, comparative biology and taxonomic classification.</title>
        <authorList>
            <person name="Goeker M."/>
        </authorList>
    </citation>
    <scope>NUCLEOTIDE SEQUENCE [LARGE SCALE GENOMIC DNA]</scope>
    <source>
        <strain evidence="2 3">YC6723</strain>
    </source>
</reference>